<dbReference type="Pfam" id="PF00005">
    <property type="entry name" value="ABC_tran"/>
    <property type="match status" value="1"/>
</dbReference>
<comment type="subcellular location">
    <subcellularLocation>
        <location evidence="1">Cell membrane</location>
        <topology evidence="1">Peripheral membrane protein</topology>
    </subcellularLocation>
</comment>
<dbReference type="Proteomes" id="UP000515240">
    <property type="component" value="Chromosome"/>
</dbReference>
<feature type="domain" description="ABC transporter" evidence="10">
    <location>
        <begin position="6"/>
        <end position="245"/>
    </location>
</feature>
<accession>A0A7G5ED36</accession>
<evidence type="ECO:0000256" key="6">
    <source>
        <dbReference type="ARBA" id="ARBA00022840"/>
    </source>
</evidence>
<keyword evidence="2" id="KW-0813">Transport</keyword>
<evidence type="ECO:0000256" key="1">
    <source>
        <dbReference type="ARBA" id="ARBA00004202"/>
    </source>
</evidence>
<keyword evidence="5" id="KW-0547">Nucleotide-binding</keyword>
<dbReference type="InterPro" id="IPR003439">
    <property type="entry name" value="ABC_transporter-like_ATP-bd"/>
</dbReference>
<dbReference type="InterPro" id="IPR027417">
    <property type="entry name" value="P-loop_NTPase"/>
</dbReference>
<protein>
    <submittedName>
        <fullName evidence="11">ABC transporter ATP-binding protein</fullName>
    </submittedName>
</protein>
<evidence type="ECO:0000256" key="3">
    <source>
        <dbReference type="ARBA" id="ARBA00022475"/>
    </source>
</evidence>
<dbReference type="GO" id="GO:0006826">
    <property type="term" value="P:iron ion transport"/>
    <property type="evidence" value="ECO:0007669"/>
    <property type="project" value="UniProtKB-KW"/>
</dbReference>
<keyword evidence="4" id="KW-0410">Iron transport</keyword>
<dbReference type="CDD" id="cd03214">
    <property type="entry name" value="ABC_Iron-Siderophores_B12_Hemin"/>
    <property type="match status" value="1"/>
</dbReference>
<dbReference type="RefSeq" id="WP_182326339.1">
    <property type="nucleotide sequence ID" value="NZ_CP058554.1"/>
</dbReference>
<organism evidence="11 12">
    <name type="scientific">Comamonas piscis</name>
    <dbReference type="NCBI Taxonomy" id="1562974"/>
    <lineage>
        <taxon>Bacteria</taxon>
        <taxon>Pseudomonadati</taxon>
        <taxon>Pseudomonadota</taxon>
        <taxon>Betaproteobacteria</taxon>
        <taxon>Burkholderiales</taxon>
        <taxon>Comamonadaceae</taxon>
        <taxon>Comamonas</taxon>
    </lineage>
</organism>
<dbReference type="InterPro" id="IPR003593">
    <property type="entry name" value="AAA+_ATPase"/>
</dbReference>
<dbReference type="GO" id="GO:0016887">
    <property type="term" value="F:ATP hydrolysis activity"/>
    <property type="evidence" value="ECO:0007669"/>
    <property type="project" value="InterPro"/>
</dbReference>
<keyword evidence="8" id="KW-0406">Ion transport</keyword>
<dbReference type="AlphaFoldDB" id="A0A7G5ED36"/>
<dbReference type="EMBL" id="CP058554">
    <property type="protein sequence ID" value="QMV71911.1"/>
    <property type="molecule type" value="Genomic_DNA"/>
</dbReference>
<sequence length="265" mass="28180">MSGGGLQISGLHVAYGRRVVIPSLSVADLQPGTVTVVLGPNGSGKSTFLRALAGLTRASGQVRLQGQSLDQASLAERARRVVYQPQALPAAVHLRVIESLMAARKASPHSLHKGAEPAQDAVMQCAALLQQLGIDHLAMRHLDELSGGQVQLAGLAQALIRQPQVLMLDEPLSALDLNHQFHVMELVGAQTRRSGMVTLVVLHDLGLALRHADRVLVLQNGELQADGPPRDAIQPELLARVYGVQARVEPCSRGIPQVMVDGLLA</sequence>
<gene>
    <name evidence="11" type="ORF">HS961_03180</name>
</gene>
<evidence type="ECO:0000256" key="8">
    <source>
        <dbReference type="ARBA" id="ARBA00023065"/>
    </source>
</evidence>
<evidence type="ECO:0000256" key="2">
    <source>
        <dbReference type="ARBA" id="ARBA00022448"/>
    </source>
</evidence>
<evidence type="ECO:0000256" key="9">
    <source>
        <dbReference type="ARBA" id="ARBA00023136"/>
    </source>
</evidence>
<evidence type="ECO:0000313" key="11">
    <source>
        <dbReference type="EMBL" id="QMV71911.1"/>
    </source>
</evidence>
<dbReference type="SUPFAM" id="SSF52540">
    <property type="entry name" value="P-loop containing nucleoside triphosphate hydrolases"/>
    <property type="match status" value="1"/>
</dbReference>
<keyword evidence="6 11" id="KW-0067">ATP-binding</keyword>
<dbReference type="KEGG" id="cpis:HS961_03180"/>
<proteinExistence type="predicted"/>
<evidence type="ECO:0000256" key="4">
    <source>
        <dbReference type="ARBA" id="ARBA00022496"/>
    </source>
</evidence>
<name>A0A7G5ED36_9BURK</name>
<dbReference type="SMART" id="SM00382">
    <property type="entry name" value="AAA"/>
    <property type="match status" value="1"/>
</dbReference>
<evidence type="ECO:0000313" key="12">
    <source>
        <dbReference type="Proteomes" id="UP000515240"/>
    </source>
</evidence>
<dbReference type="PANTHER" id="PTHR42771">
    <property type="entry name" value="IRON(3+)-HYDROXAMATE IMPORT ATP-BINDING PROTEIN FHUC"/>
    <property type="match status" value="1"/>
</dbReference>
<dbReference type="PANTHER" id="PTHR42771:SF7">
    <property type="entry name" value="ABC-TYPE COBALAMIN_FE3+-SIDEROPHORES TRANSPORT SYSTEM, ATPASE COMPONENT"/>
    <property type="match status" value="1"/>
</dbReference>
<dbReference type="GO" id="GO:0005886">
    <property type="term" value="C:plasma membrane"/>
    <property type="evidence" value="ECO:0007669"/>
    <property type="project" value="UniProtKB-SubCell"/>
</dbReference>
<dbReference type="Gene3D" id="3.40.50.300">
    <property type="entry name" value="P-loop containing nucleotide triphosphate hydrolases"/>
    <property type="match status" value="1"/>
</dbReference>
<dbReference type="InterPro" id="IPR051535">
    <property type="entry name" value="Siderophore_ABC-ATPase"/>
</dbReference>
<evidence type="ECO:0000256" key="7">
    <source>
        <dbReference type="ARBA" id="ARBA00023004"/>
    </source>
</evidence>
<evidence type="ECO:0000259" key="10">
    <source>
        <dbReference type="PROSITE" id="PS50893"/>
    </source>
</evidence>
<dbReference type="PROSITE" id="PS50893">
    <property type="entry name" value="ABC_TRANSPORTER_2"/>
    <property type="match status" value="1"/>
</dbReference>
<dbReference type="GO" id="GO:0005524">
    <property type="term" value="F:ATP binding"/>
    <property type="evidence" value="ECO:0007669"/>
    <property type="project" value="UniProtKB-KW"/>
</dbReference>
<keyword evidence="9" id="KW-0472">Membrane</keyword>
<keyword evidence="12" id="KW-1185">Reference proteome</keyword>
<reference evidence="11 12" key="1">
    <citation type="journal article" date="2020" name="G3 (Bethesda)">
        <title>CeMbio - The Caenorhabditis elegans Microbiome Resource.</title>
        <authorList>
            <person name="Dirksen P."/>
            <person name="Assie A."/>
            <person name="Zimmermann J."/>
            <person name="Zhang F."/>
            <person name="Tietje A.M."/>
            <person name="Marsh S.A."/>
            <person name="Felix M.A."/>
            <person name="Shapira M."/>
            <person name="Kaleta C."/>
            <person name="Schulenburg H."/>
            <person name="Samuel B."/>
        </authorList>
    </citation>
    <scope>NUCLEOTIDE SEQUENCE [LARGE SCALE GENOMIC DNA]</scope>
    <source>
        <strain evidence="11 12">BIGb0172</strain>
    </source>
</reference>
<keyword evidence="7" id="KW-0408">Iron</keyword>
<keyword evidence="3" id="KW-1003">Cell membrane</keyword>
<evidence type="ECO:0000256" key="5">
    <source>
        <dbReference type="ARBA" id="ARBA00022741"/>
    </source>
</evidence>